<keyword evidence="4" id="KW-0479">Metal-binding</keyword>
<dbReference type="eggNOG" id="ENOG502QR6D">
    <property type="taxonomic scope" value="Eukaryota"/>
</dbReference>
<dbReference type="CDD" id="cd11377">
    <property type="entry name" value="Pro-peptidase_S53"/>
    <property type="match status" value="1"/>
</dbReference>
<dbReference type="CDD" id="cd04056">
    <property type="entry name" value="Peptidases_S53"/>
    <property type="match status" value="1"/>
</dbReference>
<evidence type="ECO:0000256" key="8">
    <source>
        <dbReference type="ARBA" id="ARBA00023145"/>
    </source>
</evidence>
<feature type="signal peptide" evidence="10">
    <location>
        <begin position="1"/>
        <end position="25"/>
    </location>
</feature>
<evidence type="ECO:0000256" key="3">
    <source>
        <dbReference type="ARBA" id="ARBA00022670"/>
    </source>
</evidence>
<dbReference type="PANTHER" id="PTHR14218:SF34">
    <property type="entry name" value="TRIPEPTIDYL-PEPTIDASE SED4"/>
    <property type="match status" value="1"/>
</dbReference>
<evidence type="ECO:0000313" key="12">
    <source>
        <dbReference type="EMBL" id="EXU99189.1"/>
    </source>
</evidence>
<dbReference type="SUPFAM" id="SSF54897">
    <property type="entry name" value="Protease propeptides/inhibitors"/>
    <property type="match status" value="1"/>
</dbReference>
<evidence type="ECO:0000256" key="4">
    <source>
        <dbReference type="ARBA" id="ARBA00022723"/>
    </source>
</evidence>
<dbReference type="Gene3D" id="3.40.50.200">
    <property type="entry name" value="Peptidase S8/S53 domain"/>
    <property type="match status" value="1"/>
</dbReference>
<dbReference type="EMBL" id="JELW01000020">
    <property type="protein sequence ID" value="EXU99189.1"/>
    <property type="molecule type" value="Genomic_DNA"/>
</dbReference>
<dbReference type="GO" id="GO:0046872">
    <property type="term" value="F:metal ion binding"/>
    <property type="evidence" value="ECO:0007669"/>
    <property type="project" value="UniProtKB-KW"/>
</dbReference>
<evidence type="ECO:0000256" key="2">
    <source>
        <dbReference type="ARBA" id="ARBA00004239"/>
    </source>
</evidence>
<keyword evidence="6" id="KW-0720">Serine protease</keyword>
<dbReference type="GO" id="GO:0004252">
    <property type="term" value="F:serine-type endopeptidase activity"/>
    <property type="evidence" value="ECO:0007669"/>
    <property type="project" value="InterPro"/>
</dbReference>
<comment type="caution">
    <text evidence="12">The sequence shown here is derived from an EMBL/GenBank/DDBJ whole genome shotgun (WGS) entry which is preliminary data.</text>
</comment>
<dbReference type="OrthoDB" id="409122at2759"/>
<evidence type="ECO:0000313" key="13">
    <source>
        <dbReference type="Proteomes" id="UP000030151"/>
    </source>
</evidence>
<evidence type="ECO:0000256" key="9">
    <source>
        <dbReference type="PROSITE-ProRule" id="PRU01032"/>
    </source>
</evidence>
<evidence type="ECO:0000259" key="11">
    <source>
        <dbReference type="PROSITE" id="PS51695"/>
    </source>
</evidence>
<dbReference type="Proteomes" id="UP000030151">
    <property type="component" value="Unassembled WGS sequence"/>
</dbReference>
<proteinExistence type="predicted"/>
<gene>
    <name evidence="12" type="ORF">X797_007617</name>
</gene>
<evidence type="ECO:0000256" key="10">
    <source>
        <dbReference type="SAM" id="SignalP"/>
    </source>
</evidence>
<accession>A0A014N138</accession>
<comment type="caution">
    <text evidence="9">Lacks conserved residue(s) required for the propagation of feature annotation.</text>
</comment>
<keyword evidence="7" id="KW-0106">Calcium</keyword>
<keyword evidence="8" id="KW-0865">Zymogen</keyword>
<comment type="cofactor">
    <cofactor evidence="1">
        <name>Ca(2+)</name>
        <dbReference type="ChEBI" id="CHEBI:29108"/>
    </cofactor>
</comment>
<dbReference type="AlphaFoldDB" id="A0A014N138"/>
<evidence type="ECO:0000256" key="1">
    <source>
        <dbReference type="ARBA" id="ARBA00001913"/>
    </source>
</evidence>
<dbReference type="SUPFAM" id="SSF52743">
    <property type="entry name" value="Subtilisin-like"/>
    <property type="match status" value="1"/>
</dbReference>
<reference evidence="12 13" key="1">
    <citation type="submission" date="2014-02" db="EMBL/GenBank/DDBJ databases">
        <title>The genome sequence of the entomopathogenic fungus Metarhizium robertsii ARSEF 2575.</title>
        <authorList>
            <person name="Giuliano Garisto Donzelli B."/>
            <person name="Roe B.A."/>
            <person name="Macmil S.L."/>
            <person name="Krasnoff S.B."/>
            <person name="Gibson D.M."/>
        </authorList>
    </citation>
    <scope>NUCLEOTIDE SEQUENCE [LARGE SCALE GENOMIC DNA]</scope>
    <source>
        <strain evidence="12 13">ARSEF 2575</strain>
    </source>
</reference>
<keyword evidence="3" id="KW-0645">Protease</keyword>
<dbReference type="InterPro" id="IPR015366">
    <property type="entry name" value="S53_propep"/>
</dbReference>
<dbReference type="GO" id="GO:0005576">
    <property type="term" value="C:extracellular region"/>
    <property type="evidence" value="ECO:0007669"/>
    <property type="project" value="UniProtKB-SubCell"/>
</dbReference>
<dbReference type="SMART" id="SM00944">
    <property type="entry name" value="Pro-kuma_activ"/>
    <property type="match status" value="1"/>
</dbReference>
<dbReference type="GO" id="GO:0008240">
    <property type="term" value="F:tripeptidyl-peptidase activity"/>
    <property type="evidence" value="ECO:0007669"/>
    <property type="project" value="TreeGrafter"/>
</dbReference>
<dbReference type="PROSITE" id="PS51695">
    <property type="entry name" value="SEDOLISIN"/>
    <property type="match status" value="1"/>
</dbReference>
<dbReference type="PANTHER" id="PTHR14218">
    <property type="entry name" value="PROTEASE S8 TRIPEPTIDYL PEPTIDASE I CLN2"/>
    <property type="match status" value="1"/>
</dbReference>
<protein>
    <submittedName>
        <fullName evidence="12">Pro-kumamolisin, activation domain protein</fullName>
    </submittedName>
</protein>
<evidence type="ECO:0000256" key="6">
    <source>
        <dbReference type="ARBA" id="ARBA00022825"/>
    </source>
</evidence>
<dbReference type="Pfam" id="PF09286">
    <property type="entry name" value="Pro-kuma_activ"/>
    <property type="match status" value="1"/>
</dbReference>
<dbReference type="InterPro" id="IPR036852">
    <property type="entry name" value="Peptidase_S8/S53_dom_sf"/>
</dbReference>
<dbReference type="HOGENOM" id="CLU_013783_3_3_1"/>
<dbReference type="GO" id="GO:0006508">
    <property type="term" value="P:proteolysis"/>
    <property type="evidence" value="ECO:0007669"/>
    <property type="project" value="UniProtKB-KW"/>
</dbReference>
<sequence>MMFRMNFPTFLAATKLFLVACEATAQWERIPERWNVASKPPPDTIATFTLALNMENIDLLASELLDISDTNGPNYGKHWDQADVYSKFAPSHIAVSITLDWLEGEGVGNYTVDWIFIDFTTTIATADSLLNASYHYYTNNVTTELRTASYSVPERIQNSALLISPGTYLGVPNSMPLSLRPYGAREPLQRSVISKDDNPCLQAISPSCLKQMYKVANYTPHEGSGSTIGFSSFLNQSTLYNGLFEFERHFAIPGQNISVELVAGGIYNQNESTAQFAEADLDAQTIVGIAHPLPVTQFIISGKPPFIPNIDHKTESRNFNELYVPYYRQLLSRSKSDLPYVISNSHGEQEDSVPIRYALLTCNLIGLLGLRGVTVVQSSGDTGVGSGCLAPDFGTAEFYPIFPATCPWVTSVGGTVGFSPESAWKGSSGGFSRYFSRPSYQDVTVSRYMDMVASETHAYYGKYTEAKGCQMWLRNTTRMETCLIARPQSPM</sequence>
<organism evidence="12 13">
    <name type="scientific">Metarhizium robertsii</name>
    <dbReference type="NCBI Taxonomy" id="568076"/>
    <lineage>
        <taxon>Eukaryota</taxon>
        <taxon>Fungi</taxon>
        <taxon>Dikarya</taxon>
        <taxon>Ascomycota</taxon>
        <taxon>Pezizomycotina</taxon>
        <taxon>Sordariomycetes</taxon>
        <taxon>Hypocreomycetidae</taxon>
        <taxon>Hypocreales</taxon>
        <taxon>Clavicipitaceae</taxon>
        <taxon>Metarhizium</taxon>
    </lineage>
</organism>
<comment type="subcellular location">
    <subcellularLocation>
        <location evidence="2">Secreted</location>
        <location evidence="2">Extracellular space</location>
    </subcellularLocation>
</comment>
<dbReference type="InterPro" id="IPR030400">
    <property type="entry name" value="Sedolisin_dom"/>
</dbReference>
<evidence type="ECO:0000256" key="7">
    <source>
        <dbReference type="ARBA" id="ARBA00022837"/>
    </source>
</evidence>
<feature type="chain" id="PRO_5001473850" evidence="10">
    <location>
        <begin position="26"/>
        <end position="491"/>
    </location>
</feature>
<dbReference type="InterPro" id="IPR050819">
    <property type="entry name" value="Tripeptidyl-peptidase_I"/>
</dbReference>
<keyword evidence="10" id="KW-0732">Signal</keyword>
<feature type="domain" description="Peptidase S53" evidence="11">
    <location>
        <begin position="203"/>
        <end position="491"/>
    </location>
</feature>
<name>A0A014N138_9HYPO</name>
<evidence type="ECO:0000256" key="5">
    <source>
        <dbReference type="ARBA" id="ARBA00022801"/>
    </source>
</evidence>
<keyword evidence="5" id="KW-0378">Hydrolase</keyword>